<evidence type="ECO:0000313" key="1">
    <source>
        <dbReference type="EMBL" id="KAK2751496.1"/>
    </source>
</evidence>
<name>A0AAD9YAE5_COLKA</name>
<comment type="caution">
    <text evidence="1">The sequence shown here is derived from an EMBL/GenBank/DDBJ whole genome shotgun (WGS) entry which is preliminary data.</text>
</comment>
<proteinExistence type="predicted"/>
<dbReference type="Proteomes" id="UP001281614">
    <property type="component" value="Unassembled WGS sequence"/>
</dbReference>
<dbReference type="AlphaFoldDB" id="A0AAD9YAE5"/>
<gene>
    <name evidence="1" type="ORF">CKAH01_17877</name>
</gene>
<reference evidence="1" key="1">
    <citation type="submission" date="2023-02" db="EMBL/GenBank/DDBJ databases">
        <title>Colletotrichum kahawae CIFC_Que2 genome sequencing and assembly.</title>
        <authorList>
            <person name="Baroncelli R."/>
        </authorList>
    </citation>
    <scope>NUCLEOTIDE SEQUENCE</scope>
    <source>
        <strain evidence="1">CIFC_Que2</strain>
    </source>
</reference>
<protein>
    <submittedName>
        <fullName evidence="1">Uncharacterized protein</fullName>
    </submittedName>
</protein>
<organism evidence="1 2">
    <name type="scientific">Colletotrichum kahawae</name>
    <name type="common">Coffee berry disease fungus</name>
    <dbReference type="NCBI Taxonomy" id="34407"/>
    <lineage>
        <taxon>Eukaryota</taxon>
        <taxon>Fungi</taxon>
        <taxon>Dikarya</taxon>
        <taxon>Ascomycota</taxon>
        <taxon>Pezizomycotina</taxon>
        <taxon>Sordariomycetes</taxon>
        <taxon>Hypocreomycetidae</taxon>
        <taxon>Glomerellales</taxon>
        <taxon>Glomerellaceae</taxon>
        <taxon>Colletotrichum</taxon>
        <taxon>Colletotrichum gloeosporioides species complex</taxon>
    </lineage>
</organism>
<accession>A0AAD9YAE5</accession>
<keyword evidence="2" id="KW-1185">Reference proteome</keyword>
<sequence>MAHRAAMGWQVNLRTHEIVLDFSQDLIQFIQADKPSEVYQYLEENRISPFVLDRRAYNLLHASQNFIFLGKTPIADRTTEVALRYKSLNLVKSLIGNGLGLNPRGYAASVEAQSLSLLCQYSGADLS</sequence>
<evidence type="ECO:0000313" key="2">
    <source>
        <dbReference type="Proteomes" id="UP001281614"/>
    </source>
</evidence>
<dbReference type="EMBL" id="VYYT01000265">
    <property type="protein sequence ID" value="KAK2751496.1"/>
    <property type="molecule type" value="Genomic_DNA"/>
</dbReference>